<keyword evidence="4" id="KW-1185">Reference proteome</keyword>
<gene>
    <name evidence="3" type="ORF">B840_11545</name>
</gene>
<accession>A0A0B6TWF5</accession>
<evidence type="ECO:0000256" key="1">
    <source>
        <dbReference type="SAM" id="MobiDB-lite"/>
    </source>
</evidence>
<dbReference type="STRING" id="1224162.B840_11545"/>
<sequence>MNDWWLSLHGLEDLAAAGEGDRLRLPLGDEHLELDGAAGDSVTLADPGGTTVYADLDGDGVVDHISSVHHDGGYDIFTADPHRAAWGLVAGEPGKPPPGGGSEWGLVPNATPEKGLEGQGGDSGKPGWHRIERG</sequence>
<dbReference type="AlphaFoldDB" id="A0A0B6TWF5"/>
<reference evidence="3 4" key="1">
    <citation type="submission" date="2014-05" db="EMBL/GenBank/DDBJ databases">
        <title>Complete genome sequence of Corynebacterium marinum DSM 44953.</title>
        <authorList>
            <person name="Schaffert L."/>
            <person name="Albersmeier A."/>
            <person name="Kalinowski J."/>
            <person name="Ruckert C."/>
        </authorList>
    </citation>
    <scope>NUCLEOTIDE SEQUENCE [LARGE SCALE GENOMIC DNA]</scope>
    <source>
        <strain evidence="3 4">DSM 44953</strain>
    </source>
</reference>
<protein>
    <recommendedName>
        <fullName evidence="2">DUF6802 domain-containing protein</fullName>
    </recommendedName>
</protein>
<dbReference type="KEGG" id="cmq:B840_11545"/>
<dbReference type="Proteomes" id="UP000031928">
    <property type="component" value="Chromosome"/>
</dbReference>
<dbReference type="OrthoDB" id="4411139at2"/>
<feature type="region of interest" description="Disordered" evidence="1">
    <location>
        <begin position="90"/>
        <end position="134"/>
    </location>
</feature>
<evidence type="ECO:0000259" key="2">
    <source>
        <dbReference type="Pfam" id="PF20615"/>
    </source>
</evidence>
<dbReference type="EMBL" id="CP007790">
    <property type="protein sequence ID" value="AJK69880.1"/>
    <property type="molecule type" value="Genomic_DNA"/>
</dbReference>
<dbReference type="HOGENOM" id="CLU_141507_0_0_11"/>
<feature type="domain" description="DUF6802" evidence="2">
    <location>
        <begin position="32"/>
        <end position="76"/>
    </location>
</feature>
<evidence type="ECO:0000313" key="4">
    <source>
        <dbReference type="Proteomes" id="UP000031928"/>
    </source>
</evidence>
<proteinExistence type="predicted"/>
<organism evidence="3 4">
    <name type="scientific">Corynebacterium marinum DSM 44953</name>
    <dbReference type="NCBI Taxonomy" id="1224162"/>
    <lineage>
        <taxon>Bacteria</taxon>
        <taxon>Bacillati</taxon>
        <taxon>Actinomycetota</taxon>
        <taxon>Actinomycetes</taxon>
        <taxon>Mycobacteriales</taxon>
        <taxon>Corynebacteriaceae</taxon>
        <taxon>Corynebacterium</taxon>
    </lineage>
</organism>
<dbReference type="InterPro" id="IPR046543">
    <property type="entry name" value="DUF6802"/>
</dbReference>
<evidence type="ECO:0000313" key="3">
    <source>
        <dbReference type="EMBL" id="AJK69880.1"/>
    </source>
</evidence>
<name>A0A0B6TWF5_9CORY</name>
<dbReference type="RefSeq" id="WP_042622228.1">
    <property type="nucleotide sequence ID" value="NZ_CP007790.1"/>
</dbReference>
<dbReference type="Pfam" id="PF20615">
    <property type="entry name" value="DUF6802"/>
    <property type="match status" value="1"/>
</dbReference>